<dbReference type="Pfam" id="PF06862">
    <property type="entry name" value="Utp25_C"/>
    <property type="match status" value="1"/>
</dbReference>
<name>A0AAU9J2J9_9CILI</name>
<dbReference type="Pfam" id="PF22916">
    <property type="entry name" value="UTP25_NTPase-like"/>
    <property type="match status" value="1"/>
</dbReference>
<comment type="caution">
    <text evidence="6">The sequence shown here is derived from an EMBL/GenBank/DDBJ whole genome shotgun (WGS) entry which is preliminary data.</text>
</comment>
<evidence type="ECO:0000256" key="2">
    <source>
        <dbReference type="ARBA" id="ARBA00009223"/>
    </source>
</evidence>
<gene>
    <name evidence="6" type="ORF">BSTOLATCC_MIC21029</name>
</gene>
<comment type="similarity">
    <text evidence="2">Belongs to the UTP25 family.</text>
</comment>
<sequence length="503" mass="58448">MKRPSSLSLDPGVSSKPKFESLEFIDGDDPFQTHYSHRSSTSSKSTCLLSSRELALSNVSTPLIKPQIHKKLLHTDSSSSYLDLLGNYLDVFFTLSSSYFEEYQNAYILHILNHLYKTKTQITKNDQLPDPVKDQGFSPTKILVLFPYKKNAKVFIEKLVEIHCKGKKKKMTKSSRRKFTEVFEEAEDAEVSDAFKLGVVLGDKRELQLFTPFKASDMIIASPMSLRQAILNESEDENAKENLGILCSIEMVVMENSEVFLMQNWDHIETIFKAMNRIPDRDSMTADINRIRDPFIEEKSKEYRQLIIFSEFISPLLLSLFNRNENYKGKAKTIDHYPGVNQYDVVQKYRKFRASSQLSAADERFEYFTQNLWPNIKEDLYPKSILFVASYFEYIRVKAYLEENDPGVLCISEYTQKSDKQRSIANWKNGKNKAICVTERFLYFRPQKFDDIGHLVFYSLPEFNNFYEEFARESKEVISVYCKFDGYSLQRIVGDKKAGQLLK</sequence>
<feature type="domain" description="UTP25 NTP hydrolase-like" evidence="5">
    <location>
        <begin position="88"/>
        <end position="330"/>
    </location>
</feature>
<feature type="domain" description="UTP25 C-terminal" evidence="4">
    <location>
        <begin position="343"/>
        <end position="503"/>
    </location>
</feature>
<dbReference type="InterPro" id="IPR053939">
    <property type="entry name" value="UTP25_C"/>
</dbReference>
<dbReference type="PANTHER" id="PTHR12933">
    <property type="entry name" value="ORF PROTEIN-RELATED"/>
    <property type="match status" value="1"/>
</dbReference>
<evidence type="ECO:0000256" key="3">
    <source>
        <dbReference type="ARBA" id="ARBA00023242"/>
    </source>
</evidence>
<evidence type="ECO:0000256" key="1">
    <source>
        <dbReference type="ARBA" id="ARBA00004604"/>
    </source>
</evidence>
<accession>A0AAU9J2J9</accession>
<dbReference type="AlphaFoldDB" id="A0AAU9J2J9"/>
<dbReference type="GO" id="GO:0000462">
    <property type="term" value="P:maturation of SSU-rRNA from tricistronic rRNA transcript (SSU-rRNA, 5.8S rRNA, LSU-rRNA)"/>
    <property type="evidence" value="ECO:0007669"/>
    <property type="project" value="TreeGrafter"/>
</dbReference>
<proteinExistence type="inferred from homology"/>
<dbReference type="Proteomes" id="UP001162131">
    <property type="component" value="Unassembled WGS sequence"/>
</dbReference>
<reference evidence="6" key="1">
    <citation type="submission" date="2021-09" db="EMBL/GenBank/DDBJ databases">
        <authorList>
            <consortium name="AG Swart"/>
            <person name="Singh M."/>
            <person name="Singh A."/>
            <person name="Seah K."/>
            <person name="Emmerich C."/>
        </authorList>
    </citation>
    <scope>NUCLEOTIDE SEQUENCE</scope>
    <source>
        <strain evidence="6">ATCC30299</strain>
    </source>
</reference>
<evidence type="ECO:0000259" key="4">
    <source>
        <dbReference type="Pfam" id="PF06862"/>
    </source>
</evidence>
<dbReference type="GO" id="GO:0034511">
    <property type="term" value="F:U3 snoRNA binding"/>
    <property type="evidence" value="ECO:0007669"/>
    <property type="project" value="InterPro"/>
</dbReference>
<evidence type="ECO:0008006" key="8">
    <source>
        <dbReference type="Google" id="ProtNLM"/>
    </source>
</evidence>
<protein>
    <recommendedName>
        <fullName evidence="8">U3 small nucleolar RNA-associated protein 25</fullName>
    </recommendedName>
</protein>
<dbReference type="PANTHER" id="PTHR12933:SF0">
    <property type="entry name" value="U3 SMALL NUCLEOLAR RNA-ASSOCIATED PROTEIN 25 HOMOLOG"/>
    <property type="match status" value="1"/>
</dbReference>
<comment type="subcellular location">
    <subcellularLocation>
        <location evidence="1">Nucleus</location>
        <location evidence="1">Nucleolus</location>
    </subcellularLocation>
</comment>
<dbReference type="EMBL" id="CAJZBQ010000020">
    <property type="protein sequence ID" value="CAG9318556.1"/>
    <property type="molecule type" value="Genomic_DNA"/>
</dbReference>
<dbReference type="InterPro" id="IPR010678">
    <property type="entry name" value="UTP25"/>
</dbReference>
<keyword evidence="3" id="KW-0539">Nucleus</keyword>
<evidence type="ECO:0000313" key="6">
    <source>
        <dbReference type="EMBL" id="CAG9318556.1"/>
    </source>
</evidence>
<dbReference type="InterPro" id="IPR053940">
    <property type="entry name" value="UTP25_NTPase-like"/>
</dbReference>
<dbReference type="GO" id="GO:0019843">
    <property type="term" value="F:rRNA binding"/>
    <property type="evidence" value="ECO:0007669"/>
    <property type="project" value="TreeGrafter"/>
</dbReference>
<dbReference type="GO" id="GO:0032040">
    <property type="term" value="C:small-subunit processome"/>
    <property type="evidence" value="ECO:0007669"/>
    <property type="project" value="TreeGrafter"/>
</dbReference>
<keyword evidence="7" id="KW-1185">Reference proteome</keyword>
<evidence type="ECO:0000313" key="7">
    <source>
        <dbReference type="Proteomes" id="UP001162131"/>
    </source>
</evidence>
<evidence type="ECO:0000259" key="5">
    <source>
        <dbReference type="Pfam" id="PF22916"/>
    </source>
</evidence>
<organism evidence="6 7">
    <name type="scientific">Blepharisma stoltei</name>
    <dbReference type="NCBI Taxonomy" id="1481888"/>
    <lineage>
        <taxon>Eukaryota</taxon>
        <taxon>Sar</taxon>
        <taxon>Alveolata</taxon>
        <taxon>Ciliophora</taxon>
        <taxon>Postciliodesmatophora</taxon>
        <taxon>Heterotrichea</taxon>
        <taxon>Heterotrichida</taxon>
        <taxon>Blepharismidae</taxon>
        <taxon>Blepharisma</taxon>
    </lineage>
</organism>